<accession>A0ABY2HEC9</accession>
<dbReference type="EMBL" id="PPTA01000002">
    <property type="protein sequence ID" value="TFB05882.1"/>
    <property type="molecule type" value="Genomic_DNA"/>
</dbReference>
<evidence type="ECO:0000313" key="2">
    <source>
        <dbReference type="EMBL" id="TFB05882.1"/>
    </source>
</evidence>
<proteinExistence type="predicted"/>
<sequence>MTLATERGETGGTVWLTAPSRAESGRVRGFVAAMPQLQMTEGDEKKGKEKQKQKKDNRTTMATLLVGGLEARTGRGFHLEEADAKRSNGSWEHVPSSPAAIQ</sequence>
<protein>
    <submittedName>
        <fullName evidence="2">Uncharacterized protein</fullName>
    </submittedName>
</protein>
<organism evidence="2 3">
    <name type="scientific">Trichoderma ghanense</name>
    <dbReference type="NCBI Taxonomy" id="65468"/>
    <lineage>
        <taxon>Eukaryota</taxon>
        <taxon>Fungi</taxon>
        <taxon>Dikarya</taxon>
        <taxon>Ascomycota</taxon>
        <taxon>Pezizomycotina</taxon>
        <taxon>Sordariomycetes</taxon>
        <taxon>Hypocreomycetidae</taxon>
        <taxon>Hypocreales</taxon>
        <taxon>Hypocreaceae</taxon>
        <taxon>Trichoderma</taxon>
    </lineage>
</organism>
<dbReference type="RefSeq" id="XP_073562083.1">
    <property type="nucleotide sequence ID" value="XM_073699691.1"/>
</dbReference>
<dbReference type="GeneID" id="300574141"/>
<keyword evidence="3" id="KW-1185">Reference proteome</keyword>
<evidence type="ECO:0000313" key="3">
    <source>
        <dbReference type="Proteomes" id="UP001642720"/>
    </source>
</evidence>
<evidence type="ECO:0000256" key="1">
    <source>
        <dbReference type="SAM" id="MobiDB-lite"/>
    </source>
</evidence>
<gene>
    <name evidence="2" type="ORF">CCMA1212_002304</name>
</gene>
<feature type="compositionally biased region" description="Basic and acidic residues" evidence="1">
    <location>
        <begin position="77"/>
        <end position="86"/>
    </location>
</feature>
<feature type="region of interest" description="Disordered" evidence="1">
    <location>
        <begin position="74"/>
        <end position="102"/>
    </location>
</feature>
<feature type="region of interest" description="Disordered" evidence="1">
    <location>
        <begin position="35"/>
        <end position="59"/>
    </location>
</feature>
<reference evidence="2 3" key="1">
    <citation type="submission" date="2018-01" db="EMBL/GenBank/DDBJ databases">
        <title>Genome characterization of the sugarcane-associated fungus Trichoderma ghanense CCMA-1212 and their application in lignocelulose bioconversion.</title>
        <authorList>
            <person name="Steindorff A.S."/>
            <person name="Mendes T.D."/>
            <person name="Vilela E.S.D."/>
            <person name="Rodrigues D.S."/>
            <person name="Formighieri E.F."/>
            <person name="Melo I.S."/>
            <person name="Favaro L.C.L."/>
        </authorList>
    </citation>
    <scope>NUCLEOTIDE SEQUENCE [LARGE SCALE GENOMIC DNA]</scope>
    <source>
        <strain evidence="2 3">CCMA-1212</strain>
    </source>
</reference>
<comment type="caution">
    <text evidence="2">The sequence shown here is derived from an EMBL/GenBank/DDBJ whole genome shotgun (WGS) entry which is preliminary data.</text>
</comment>
<dbReference type="Proteomes" id="UP001642720">
    <property type="component" value="Unassembled WGS sequence"/>
</dbReference>
<name>A0ABY2HEC9_9HYPO</name>